<dbReference type="PANTHER" id="PTHR33744:SF1">
    <property type="entry name" value="DNA-BINDING TRANSCRIPTIONAL ACTIVATOR ADER"/>
    <property type="match status" value="1"/>
</dbReference>
<dbReference type="PANTHER" id="PTHR33744">
    <property type="entry name" value="CARBOHYDRATE DIACID REGULATOR"/>
    <property type="match status" value="1"/>
</dbReference>
<dbReference type="Pfam" id="PF17853">
    <property type="entry name" value="GGDEF_2"/>
    <property type="match status" value="1"/>
</dbReference>
<dbReference type="Proteomes" id="UP001064782">
    <property type="component" value="Unassembled WGS sequence"/>
</dbReference>
<dbReference type="Proteomes" id="UP001165663">
    <property type="component" value="Unassembled WGS sequence"/>
</dbReference>
<evidence type="ECO:0000259" key="1">
    <source>
        <dbReference type="Pfam" id="PF14361"/>
    </source>
</evidence>
<evidence type="ECO:0000259" key="2">
    <source>
        <dbReference type="Pfam" id="PF17853"/>
    </source>
</evidence>
<evidence type="ECO:0000313" key="4">
    <source>
        <dbReference type="EMBL" id="GLD28383.1"/>
    </source>
</evidence>
<protein>
    <submittedName>
        <fullName evidence="4">ABC transporter substrate-binding protein</fullName>
    </submittedName>
</protein>
<dbReference type="EMBL" id="BRZI01000001">
    <property type="protein sequence ID" value="GLD28383.1"/>
    <property type="molecule type" value="Genomic_DNA"/>
</dbReference>
<proteinExistence type="predicted"/>
<sequence>MTDVPGPDDVEVRDCVAVIATRLEKQIQQISVTIRTAIENQVPELGRDARMSEMLAAGVQANLQMIVDALLRDTPVDELSAPAAALDYARRAAQHGLPSTALVRGYRLGQRHVTELVFAELRALNIDASVRVAVIEVITTVVFEYIDRVSALVVSELEDERRHWLQNQNSIRAMRVRDVLTDGTDVDVQTTSATIGYPLGRQHLALIAWYPDTAAAGDEPSRIQRFIAGLAAALDTSSDPLFAAADRNSAWIWLPFGSAPSRIVADIRAFARPRPESPNLALGAVGTGVEGFRRSHRQAQRVRAAVLARGRESPTAPTLPGPKIAAATDPDMVATALLGTGVDEIRGWVADVLGELASDTADDAELRETLRVFLHSGSVHETAAGELALTFAALKSRVEQAVARRGRPIDDRRDVEMALFTCHWYGSAVLRPA</sequence>
<reference evidence="4" key="1">
    <citation type="submission" date="2022-08" db="EMBL/GenBank/DDBJ databases">
        <title>Mycobacterium kiyosense sp. nov., scotochromogenic slow-glowing species isolated from respiratory specimens.</title>
        <authorList>
            <person name="Fukano H."/>
            <person name="Kazumi Y."/>
            <person name="Sakagami N."/>
            <person name="Ato M."/>
            <person name="Mitarai S."/>
            <person name="Hoshino Y."/>
        </authorList>
    </citation>
    <scope>NUCLEOTIDE SEQUENCE</scope>
    <source>
        <strain evidence="4">1413</strain>
        <strain evidence="3">SRL2020-028</strain>
    </source>
</reference>
<evidence type="ECO:0000313" key="3">
    <source>
        <dbReference type="EMBL" id="GLB81516.1"/>
    </source>
</evidence>
<organism evidence="4 5">
    <name type="scientific">Mycobacterium kiyosense</name>
    <dbReference type="NCBI Taxonomy" id="2871094"/>
    <lineage>
        <taxon>Bacteria</taxon>
        <taxon>Bacillati</taxon>
        <taxon>Actinomycetota</taxon>
        <taxon>Actinomycetes</taxon>
        <taxon>Mycobacteriales</taxon>
        <taxon>Mycobacteriaceae</taxon>
        <taxon>Mycobacterium</taxon>
    </lineage>
</organism>
<evidence type="ECO:0000313" key="5">
    <source>
        <dbReference type="Proteomes" id="UP001064782"/>
    </source>
</evidence>
<feature type="domain" description="CdaR GGDEF-like" evidence="2">
    <location>
        <begin position="184"/>
        <end position="303"/>
    </location>
</feature>
<feature type="domain" description="RsbT co-antagonist protein RsbRD N-terminal" evidence="1">
    <location>
        <begin position="34"/>
        <end position="170"/>
    </location>
</feature>
<accession>A0A9P3UVN4</accession>
<gene>
    <name evidence="4" type="ORF">Mkiyose1413_02660</name>
    <name evidence="3" type="ORF">SRL2020028_07720</name>
</gene>
<dbReference type="InterPro" id="IPR051448">
    <property type="entry name" value="CdaR-like_regulators"/>
</dbReference>
<dbReference type="InterPro" id="IPR041522">
    <property type="entry name" value="CdaR_GGDEF"/>
</dbReference>
<keyword evidence="5" id="KW-1185">Reference proteome</keyword>
<dbReference type="EMBL" id="BRXE01000004">
    <property type="protein sequence ID" value="GLB81516.1"/>
    <property type="molecule type" value="Genomic_DNA"/>
</dbReference>
<dbReference type="RefSeq" id="WP_264893787.1">
    <property type="nucleotide sequence ID" value="NZ_BRXE01000004.1"/>
</dbReference>
<dbReference type="AlphaFoldDB" id="A0A9P3UVN4"/>
<dbReference type="Gene3D" id="1.10.10.2840">
    <property type="entry name" value="PucR C-terminal helix-turn-helix domain"/>
    <property type="match status" value="1"/>
</dbReference>
<name>A0A9P3UVN4_9MYCO</name>
<dbReference type="InterPro" id="IPR025751">
    <property type="entry name" value="RsbRD_N_dom"/>
</dbReference>
<dbReference type="Pfam" id="PF14361">
    <property type="entry name" value="RsbRD_N"/>
    <property type="match status" value="1"/>
</dbReference>
<dbReference type="InterPro" id="IPR042070">
    <property type="entry name" value="PucR_C-HTH_sf"/>
</dbReference>
<comment type="caution">
    <text evidence="4">The sequence shown here is derived from an EMBL/GenBank/DDBJ whole genome shotgun (WGS) entry which is preliminary data.</text>
</comment>